<evidence type="ECO:0000256" key="1">
    <source>
        <dbReference type="SAM" id="MobiDB-lite"/>
    </source>
</evidence>
<gene>
    <name evidence="2" type="ORF">JTBM06_V1_10023</name>
</gene>
<feature type="region of interest" description="Disordered" evidence="1">
    <location>
        <begin position="71"/>
        <end position="104"/>
    </location>
</feature>
<feature type="compositionally biased region" description="Polar residues" evidence="1">
    <location>
        <begin position="78"/>
        <end position="93"/>
    </location>
</feature>
<dbReference type="AlphaFoldDB" id="A0A7D9H3T9"/>
<protein>
    <submittedName>
        <fullName evidence="2">Uncharacterized protein</fullName>
    </submittedName>
</protein>
<sequence length="127" mass="14352">MMTTIRSFDARFIRLRDAARYLGMDKNRFNVDVRPFLTEIPIGVQGIAFDRLELDAFADYYVQVRGRPPERRAPWQESVGQVSANAGNTGTLKKSSKDSGSTRRLARQIIDERKRITTAASTISVKS</sequence>
<proteinExistence type="predicted"/>
<reference evidence="2" key="1">
    <citation type="submission" date="2019-07" db="EMBL/GenBank/DDBJ databases">
        <authorList>
            <person name="Weber M."/>
            <person name="Kostadinov I."/>
            <person name="Kostadinov D I."/>
        </authorList>
    </citation>
    <scope>NUCLEOTIDE SEQUENCE</scope>
    <source>
        <strain evidence="2">Gfbio:sag-sample-m06:053724c1-46a9-4a36-b237-ea2bf867836b</strain>
    </source>
</reference>
<name>A0A7D9H3T9_9GAMM</name>
<accession>A0A7D9H3T9</accession>
<dbReference type="EMBL" id="LR633967">
    <property type="protein sequence ID" value="VUX55301.1"/>
    <property type="molecule type" value="Genomic_DNA"/>
</dbReference>
<evidence type="ECO:0000313" key="2">
    <source>
        <dbReference type="EMBL" id="VUX55301.1"/>
    </source>
</evidence>
<organism evidence="2">
    <name type="scientific">uncultured Woeseiaceae bacterium</name>
    <dbReference type="NCBI Taxonomy" id="1983305"/>
    <lineage>
        <taxon>Bacteria</taxon>
        <taxon>Pseudomonadati</taxon>
        <taxon>Pseudomonadota</taxon>
        <taxon>Gammaproteobacteria</taxon>
        <taxon>Woeseiales</taxon>
        <taxon>Woeseiaceae</taxon>
        <taxon>environmental samples</taxon>
    </lineage>
</organism>